<evidence type="ECO:0000256" key="1">
    <source>
        <dbReference type="ARBA" id="ARBA00022679"/>
    </source>
</evidence>
<dbReference type="PROSITE" id="PS00113">
    <property type="entry name" value="ADENYLATE_KINASE"/>
    <property type="match status" value="1"/>
</dbReference>
<sequence length="529" mass="59264">MRRQVSSGWVACALRWVRGSSEMQSVSHKTIACMSTCAADSAKLKGSDAKHNTSDLREVRFRQIFQELARGISWQEDLMVSQEDLKVGLERAMPDCSVSIEQVEHMMRIADLDNSGQVDYAEFRVLFEGFDEEEMSLRTFAEFWLQNSDTIRVPELIFQSAWQRLCSRAGGEEHVRLPAEIMFLGGAPGAGKGTMTPYIMYERGLTAEVIVMSNLLTSPAAKKIIDDGGLVSDMEVFGMLLDELASPAQLLGALVDGFPRTVTQVQLLKMLDAKMRSLNRNWDGTDLGLSFPKPRFRMCILYVDEKLSVERQLWRGRQAVEHNKKARETGEGELVEVRETDLSVKAARNRYRLFAESTMAANEALNETFPFNMINAAGTVQEVRQVVMLELSYQSSLELQEETYNAIKVIPPAAELAKRARQRLVERLDSYQKEQAATFAAVISVIKDEFVPIIRRHALVGEARIRTKHAEVFGLPGALDMAVDVMYDRGFCLCAEDRGGGSFRFVVTFETPHVRVAAGAVDQGPVGRR</sequence>
<evidence type="ECO:0000256" key="3">
    <source>
        <dbReference type="ARBA" id="ARBA00022777"/>
    </source>
</evidence>
<keyword evidence="2" id="KW-0547">Nucleotide-binding</keyword>
<dbReference type="GO" id="GO:0019205">
    <property type="term" value="F:nucleobase-containing compound kinase activity"/>
    <property type="evidence" value="ECO:0007669"/>
    <property type="project" value="InterPro"/>
</dbReference>
<name>A0A7S0LGG6_9EUKA</name>
<evidence type="ECO:0000313" key="7">
    <source>
        <dbReference type="EMBL" id="CAD8612067.1"/>
    </source>
</evidence>
<dbReference type="GO" id="GO:0005524">
    <property type="term" value="F:ATP binding"/>
    <property type="evidence" value="ECO:0007669"/>
    <property type="project" value="InterPro"/>
</dbReference>
<organism evidence="7">
    <name type="scientific">Coccolithus braarudii</name>
    <dbReference type="NCBI Taxonomy" id="221442"/>
    <lineage>
        <taxon>Eukaryota</taxon>
        <taxon>Haptista</taxon>
        <taxon>Haptophyta</taxon>
        <taxon>Prymnesiophyceae</taxon>
        <taxon>Coccolithales</taxon>
        <taxon>Coccolithaceae</taxon>
        <taxon>Coccolithus</taxon>
    </lineage>
</organism>
<dbReference type="InterPro" id="IPR002048">
    <property type="entry name" value="EF_hand_dom"/>
</dbReference>
<keyword evidence="3 5" id="KW-0418">Kinase</keyword>
<dbReference type="InterPro" id="IPR000850">
    <property type="entry name" value="Adenylat/UMP-CMP_kin"/>
</dbReference>
<proteinExistence type="inferred from homology"/>
<dbReference type="InterPro" id="IPR018247">
    <property type="entry name" value="EF_Hand_1_Ca_BS"/>
</dbReference>
<evidence type="ECO:0000256" key="5">
    <source>
        <dbReference type="RuleBase" id="RU003330"/>
    </source>
</evidence>
<dbReference type="SMART" id="SM00054">
    <property type="entry name" value="EFh"/>
    <property type="match status" value="1"/>
</dbReference>
<dbReference type="Gene3D" id="1.10.238.10">
    <property type="entry name" value="EF-hand"/>
    <property type="match status" value="1"/>
</dbReference>
<evidence type="ECO:0000256" key="2">
    <source>
        <dbReference type="ARBA" id="ARBA00022741"/>
    </source>
</evidence>
<dbReference type="PROSITE" id="PS50222">
    <property type="entry name" value="EF_HAND_2"/>
    <property type="match status" value="1"/>
</dbReference>
<evidence type="ECO:0000256" key="4">
    <source>
        <dbReference type="ARBA" id="ARBA00022837"/>
    </source>
</evidence>
<gene>
    <name evidence="7" type="ORF">CPEL01642_LOCUS15447</name>
</gene>
<dbReference type="InterPro" id="IPR033690">
    <property type="entry name" value="Adenylat_kinase_CS"/>
</dbReference>
<dbReference type="PRINTS" id="PR00094">
    <property type="entry name" value="ADENYLTKNASE"/>
</dbReference>
<protein>
    <recommendedName>
        <fullName evidence="6">EF-hand domain-containing protein</fullName>
    </recommendedName>
</protein>
<dbReference type="AlphaFoldDB" id="A0A7S0LGG6"/>
<keyword evidence="4" id="KW-0106">Calcium</keyword>
<comment type="similarity">
    <text evidence="5">Belongs to the adenylate kinase family.</text>
</comment>
<dbReference type="Pfam" id="PF00406">
    <property type="entry name" value="ADK"/>
    <property type="match status" value="1"/>
</dbReference>
<evidence type="ECO:0000259" key="6">
    <source>
        <dbReference type="PROSITE" id="PS50222"/>
    </source>
</evidence>
<dbReference type="PROSITE" id="PS00018">
    <property type="entry name" value="EF_HAND_1"/>
    <property type="match status" value="1"/>
</dbReference>
<dbReference type="SUPFAM" id="SSF52540">
    <property type="entry name" value="P-loop containing nucleoside triphosphate hydrolases"/>
    <property type="match status" value="1"/>
</dbReference>
<dbReference type="CDD" id="cd01428">
    <property type="entry name" value="ADK"/>
    <property type="match status" value="1"/>
</dbReference>
<dbReference type="EMBL" id="HBEY01032441">
    <property type="protein sequence ID" value="CAD8612067.1"/>
    <property type="molecule type" value="Transcribed_RNA"/>
</dbReference>
<accession>A0A7S0LGG6</accession>
<dbReference type="GO" id="GO:0006139">
    <property type="term" value="P:nucleobase-containing compound metabolic process"/>
    <property type="evidence" value="ECO:0007669"/>
    <property type="project" value="InterPro"/>
</dbReference>
<dbReference type="Gene3D" id="3.40.50.300">
    <property type="entry name" value="P-loop containing nucleotide triphosphate hydrolases"/>
    <property type="match status" value="1"/>
</dbReference>
<keyword evidence="1 5" id="KW-0808">Transferase</keyword>
<reference evidence="7" key="1">
    <citation type="submission" date="2021-01" db="EMBL/GenBank/DDBJ databases">
        <authorList>
            <person name="Corre E."/>
            <person name="Pelletier E."/>
            <person name="Niang G."/>
            <person name="Scheremetjew M."/>
            <person name="Finn R."/>
            <person name="Kale V."/>
            <person name="Holt S."/>
            <person name="Cochrane G."/>
            <person name="Meng A."/>
            <person name="Brown T."/>
            <person name="Cohen L."/>
        </authorList>
    </citation>
    <scope>NUCLEOTIDE SEQUENCE</scope>
    <source>
        <strain evidence="7">PLY182g</strain>
    </source>
</reference>
<dbReference type="InterPro" id="IPR027417">
    <property type="entry name" value="P-loop_NTPase"/>
</dbReference>
<feature type="domain" description="EF-hand" evidence="6">
    <location>
        <begin position="98"/>
        <end position="133"/>
    </location>
</feature>
<dbReference type="PANTHER" id="PTHR23359">
    <property type="entry name" value="NUCLEOTIDE KINASE"/>
    <property type="match status" value="1"/>
</dbReference>
<dbReference type="InterPro" id="IPR011992">
    <property type="entry name" value="EF-hand-dom_pair"/>
</dbReference>
<dbReference type="SUPFAM" id="SSF47473">
    <property type="entry name" value="EF-hand"/>
    <property type="match status" value="1"/>
</dbReference>
<dbReference type="GO" id="GO:0005509">
    <property type="term" value="F:calcium ion binding"/>
    <property type="evidence" value="ECO:0007669"/>
    <property type="project" value="InterPro"/>
</dbReference>